<evidence type="ECO:0000313" key="4">
    <source>
        <dbReference type="EMBL" id="MDD7966790.1"/>
    </source>
</evidence>
<evidence type="ECO:0000256" key="2">
    <source>
        <dbReference type="SAM" id="MobiDB-lite"/>
    </source>
</evidence>
<dbReference type="CDD" id="cd00413">
    <property type="entry name" value="Glyco_hydrolase_16"/>
    <property type="match status" value="1"/>
</dbReference>
<reference evidence="4 5" key="1">
    <citation type="submission" date="2023-02" db="EMBL/GenBank/DDBJ databases">
        <title>Genome sequencing required for Actinomycetospora new species description.</title>
        <authorList>
            <person name="Saimee Y."/>
            <person name="Duangmal K."/>
        </authorList>
    </citation>
    <scope>NUCLEOTIDE SEQUENCE [LARGE SCALE GENOMIC DNA]</scope>
    <source>
        <strain evidence="4 5">DW7H6</strain>
    </source>
</reference>
<dbReference type="Proteomes" id="UP001300763">
    <property type="component" value="Unassembled WGS sequence"/>
</dbReference>
<feature type="region of interest" description="Disordered" evidence="2">
    <location>
        <begin position="1"/>
        <end position="24"/>
    </location>
</feature>
<dbReference type="InterPro" id="IPR000757">
    <property type="entry name" value="Beta-glucanase-like"/>
</dbReference>
<sequence>MLDGPEDVADGEPHGWGPVIQGDEFDGPTLDTARWLVYDGAGHDGNGIRSPGQIEVRDGVLTIRGDSSGTTGGLALWPGQLYGRWEARMRVETGGDQGYHPVLLLWPDDNNWPGGGEIDYAEMSADGDEAQVNYLSGGETNTWVRSATPLDITTWHVYAVEWTASGVRAFIDGRLVFEDRDASRSPRKPMHQAIQLDWFPEINPEPAPSAMHVDWVRVRSRS</sequence>
<name>A0ABT5SVA7_9PSEU</name>
<comment type="caution">
    <text evidence="4">The sequence shown here is derived from an EMBL/GenBank/DDBJ whole genome shotgun (WGS) entry which is preliminary data.</text>
</comment>
<feature type="compositionally biased region" description="Acidic residues" evidence="2">
    <location>
        <begin position="1"/>
        <end position="10"/>
    </location>
</feature>
<dbReference type="RefSeq" id="WP_274201321.1">
    <property type="nucleotide sequence ID" value="NZ_JAQZAO010000006.1"/>
</dbReference>
<protein>
    <submittedName>
        <fullName evidence="4">Glycoside hydrolase family 16 protein</fullName>
    </submittedName>
</protein>
<dbReference type="PANTHER" id="PTHR10963:SF55">
    <property type="entry name" value="GLYCOSIDE HYDROLASE FAMILY 16 PROTEIN"/>
    <property type="match status" value="1"/>
</dbReference>
<dbReference type="PROSITE" id="PS51762">
    <property type="entry name" value="GH16_2"/>
    <property type="match status" value="1"/>
</dbReference>
<feature type="domain" description="GH16" evidence="3">
    <location>
        <begin position="12"/>
        <end position="222"/>
    </location>
</feature>
<keyword evidence="5" id="KW-1185">Reference proteome</keyword>
<evidence type="ECO:0000256" key="1">
    <source>
        <dbReference type="ARBA" id="ARBA00006865"/>
    </source>
</evidence>
<dbReference type="Pfam" id="PF00722">
    <property type="entry name" value="Glyco_hydro_16"/>
    <property type="match status" value="1"/>
</dbReference>
<dbReference type="PANTHER" id="PTHR10963">
    <property type="entry name" value="GLYCOSYL HYDROLASE-RELATED"/>
    <property type="match status" value="1"/>
</dbReference>
<dbReference type="EMBL" id="JAQZAO010000006">
    <property type="protein sequence ID" value="MDD7966790.1"/>
    <property type="molecule type" value="Genomic_DNA"/>
</dbReference>
<evidence type="ECO:0000313" key="5">
    <source>
        <dbReference type="Proteomes" id="UP001300763"/>
    </source>
</evidence>
<dbReference type="InterPro" id="IPR013320">
    <property type="entry name" value="ConA-like_dom_sf"/>
</dbReference>
<dbReference type="InterPro" id="IPR050546">
    <property type="entry name" value="Glycosyl_Hydrlase_16"/>
</dbReference>
<evidence type="ECO:0000259" key="3">
    <source>
        <dbReference type="PROSITE" id="PS51762"/>
    </source>
</evidence>
<gene>
    <name evidence="4" type="ORF">PGB27_15755</name>
</gene>
<keyword evidence="4" id="KW-0378">Hydrolase</keyword>
<dbReference type="GO" id="GO:0016787">
    <property type="term" value="F:hydrolase activity"/>
    <property type="evidence" value="ECO:0007669"/>
    <property type="project" value="UniProtKB-KW"/>
</dbReference>
<accession>A0ABT5SVA7</accession>
<comment type="similarity">
    <text evidence="1">Belongs to the glycosyl hydrolase 16 family.</text>
</comment>
<proteinExistence type="inferred from homology"/>
<dbReference type="Gene3D" id="2.60.120.200">
    <property type="match status" value="1"/>
</dbReference>
<dbReference type="SUPFAM" id="SSF49899">
    <property type="entry name" value="Concanavalin A-like lectins/glucanases"/>
    <property type="match status" value="1"/>
</dbReference>
<organism evidence="4 5">
    <name type="scientific">Actinomycetospora lemnae</name>
    <dbReference type="NCBI Taxonomy" id="3019891"/>
    <lineage>
        <taxon>Bacteria</taxon>
        <taxon>Bacillati</taxon>
        <taxon>Actinomycetota</taxon>
        <taxon>Actinomycetes</taxon>
        <taxon>Pseudonocardiales</taxon>
        <taxon>Pseudonocardiaceae</taxon>
        <taxon>Actinomycetospora</taxon>
    </lineage>
</organism>